<organism evidence="1 2">
    <name type="scientific">Legionella drancourtii LLAP12</name>
    <dbReference type="NCBI Taxonomy" id="658187"/>
    <lineage>
        <taxon>Bacteria</taxon>
        <taxon>Pseudomonadati</taxon>
        <taxon>Pseudomonadota</taxon>
        <taxon>Gammaproteobacteria</taxon>
        <taxon>Legionellales</taxon>
        <taxon>Legionellaceae</taxon>
        <taxon>Legionella</taxon>
    </lineage>
</organism>
<evidence type="ECO:0000313" key="1">
    <source>
        <dbReference type="EMBL" id="EHL32025.1"/>
    </source>
</evidence>
<protein>
    <submittedName>
        <fullName evidence="1">Uncharacterized protein</fullName>
    </submittedName>
</protein>
<dbReference type="Proteomes" id="UP000002770">
    <property type="component" value="Unassembled WGS sequence"/>
</dbReference>
<dbReference type="EMBL" id="JH413807">
    <property type="protein sequence ID" value="EHL32025.1"/>
    <property type="molecule type" value="Genomic_DNA"/>
</dbReference>
<dbReference type="InParanoid" id="G9EL12"/>
<sequence>MIAYEVHKHSPIEVINKAIVANNFKLIDKINDALVDKKLPSLKSKNHGRLYGLNTGKLKTSLVSNLRYLIRVLCETSGRNLLIYRMD</sequence>
<dbReference type="HOGENOM" id="CLU_2479505_0_0_6"/>
<dbReference type="AlphaFoldDB" id="G9EL12"/>
<keyword evidence="2" id="KW-1185">Reference proteome</keyword>
<accession>G9EL12</accession>
<proteinExistence type="predicted"/>
<gene>
    <name evidence="1" type="ORF">LDG_5908</name>
</gene>
<name>G9EL12_9GAMM</name>
<reference evidence="1 2" key="1">
    <citation type="journal article" date="2011" name="BMC Genomics">
        <title>Insight into cross-talk between intra-amoebal pathogens.</title>
        <authorList>
            <person name="Gimenez G."/>
            <person name="Bertelli C."/>
            <person name="Moliner C."/>
            <person name="Robert C."/>
            <person name="Raoult D."/>
            <person name="Fournier P.E."/>
            <person name="Greub G."/>
        </authorList>
    </citation>
    <scope>NUCLEOTIDE SEQUENCE [LARGE SCALE GENOMIC DNA]</scope>
    <source>
        <strain evidence="1 2">LLAP12</strain>
    </source>
</reference>
<evidence type="ECO:0000313" key="2">
    <source>
        <dbReference type="Proteomes" id="UP000002770"/>
    </source>
</evidence>
<dbReference type="RefSeq" id="WP_006869859.1">
    <property type="nucleotide sequence ID" value="NZ_JH413807.1"/>
</dbReference>